<proteinExistence type="predicted"/>
<dbReference type="InterPro" id="IPR006675">
    <property type="entry name" value="HDIG_dom"/>
</dbReference>
<accession>A0A0M1NIW6</accession>
<dbReference type="AlphaFoldDB" id="A0A0M1NIW6"/>
<dbReference type="EMBL" id="LIUT01000003">
    <property type="protein sequence ID" value="KOR82203.1"/>
    <property type="molecule type" value="Genomic_DNA"/>
</dbReference>
<dbReference type="Pfam" id="PF13487">
    <property type="entry name" value="HD_5"/>
    <property type="match status" value="1"/>
</dbReference>
<dbReference type="RefSeq" id="WP_054403869.1">
    <property type="nucleotide sequence ID" value="NZ_LIUT01000003.1"/>
</dbReference>
<dbReference type="GO" id="GO:0016787">
    <property type="term" value="F:hydrolase activity"/>
    <property type="evidence" value="ECO:0007669"/>
    <property type="project" value="UniProtKB-KW"/>
</dbReference>
<sequence length="348" mass="39302">MRVHVTDLIPGDQIQHDAYNDKGVHVLQEGATLRLEDISKLGQHGIDYVEIKPRTLSLSLDPLSEISDSFNKVKPQFNLAFDGCSTLFTEASQTGKFNQSVVDDVFKPLVGSLDVHTDVVSLLLLFNGKDDYTYRHSIQVGMLSYYIADWMGYSKKEAYEIGKAGYLHDIGKSKISRDILDKPDKLTSEEFEQVKLHTVYGYEMISASMNDKITAMVALQHHERDDGSGYPRALGEEQIHPYAHICAVADVYSAMTTNRVYQSKQQLLTVLRELYSLSFGKLNGKPTHAFIQQMLPNFIGKKVLLTTGESGIIVMNHPSDYFRPLVKTDDRFIDLSKEYHTSIQEILL</sequence>
<feature type="domain" description="HD-GYP" evidence="1">
    <location>
        <begin position="111"/>
        <end position="306"/>
    </location>
</feature>
<dbReference type="CDD" id="cd00077">
    <property type="entry name" value="HDc"/>
    <property type="match status" value="1"/>
</dbReference>
<evidence type="ECO:0000313" key="3">
    <source>
        <dbReference type="Proteomes" id="UP000036932"/>
    </source>
</evidence>
<dbReference type="PATRIC" id="fig|1705565.3.peg.5495"/>
<keyword evidence="3" id="KW-1185">Reference proteome</keyword>
<name>A0A0M1NIW6_9BACL</name>
<evidence type="ECO:0000313" key="2">
    <source>
        <dbReference type="EMBL" id="KOR82203.1"/>
    </source>
</evidence>
<dbReference type="Gene3D" id="1.10.3210.10">
    <property type="entry name" value="Hypothetical protein af1432"/>
    <property type="match status" value="1"/>
</dbReference>
<reference evidence="3" key="1">
    <citation type="submission" date="2015-08" db="EMBL/GenBank/DDBJ databases">
        <title>Genome sequencing project for genomic taxonomy and phylogenomics of Bacillus-like bacteria.</title>
        <authorList>
            <person name="Liu B."/>
            <person name="Wang J."/>
            <person name="Zhu Y."/>
            <person name="Liu G."/>
            <person name="Chen Q."/>
            <person name="Chen Z."/>
            <person name="Lan J."/>
            <person name="Che J."/>
            <person name="Ge C."/>
            <person name="Shi H."/>
            <person name="Pan Z."/>
            <person name="Liu X."/>
        </authorList>
    </citation>
    <scope>NUCLEOTIDE SEQUENCE [LARGE SCALE GENOMIC DNA]</scope>
    <source>
        <strain evidence="3">FJAT-22460</strain>
    </source>
</reference>
<gene>
    <name evidence="2" type="ORF">AM231_17805</name>
</gene>
<dbReference type="NCBIfam" id="TIGR00277">
    <property type="entry name" value="HDIG"/>
    <property type="match status" value="1"/>
</dbReference>
<dbReference type="InterPro" id="IPR037522">
    <property type="entry name" value="HD_GYP_dom"/>
</dbReference>
<dbReference type="SUPFAM" id="SSF109604">
    <property type="entry name" value="HD-domain/PDEase-like"/>
    <property type="match status" value="1"/>
</dbReference>
<dbReference type="OrthoDB" id="9759601at2"/>
<dbReference type="PANTHER" id="PTHR43155">
    <property type="entry name" value="CYCLIC DI-GMP PHOSPHODIESTERASE PA4108-RELATED"/>
    <property type="match status" value="1"/>
</dbReference>
<organism evidence="2 3">
    <name type="scientific">Paenibacillus solani</name>
    <dbReference type="NCBI Taxonomy" id="1705565"/>
    <lineage>
        <taxon>Bacteria</taxon>
        <taxon>Bacillati</taxon>
        <taxon>Bacillota</taxon>
        <taxon>Bacilli</taxon>
        <taxon>Bacillales</taxon>
        <taxon>Paenibacillaceae</taxon>
        <taxon>Paenibacillus</taxon>
    </lineage>
</organism>
<evidence type="ECO:0000259" key="1">
    <source>
        <dbReference type="PROSITE" id="PS51832"/>
    </source>
</evidence>
<dbReference type="PANTHER" id="PTHR43155:SF2">
    <property type="entry name" value="CYCLIC DI-GMP PHOSPHODIESTERASE PA4108"/>
    <property type="match status" value="1"/>
</dbReference>
<comment type="caution">
    <text evidence="2">The sequence shown here is derived from an EMBL/GenBank/DDBJ whole genome shotgun (WGS) entry which is preliminary data.</text>
</comment>
<dbReference type="Proteomes" id="UP000036932">
    <property type="component" value="Unassembled WGS sequence"/>
</dbReference>
<dbReference type="PROSITE" id="PS51832">
    <property type="entry name" value="HD_GYP"/>
    <property type="match status" value="1"/>
</dbReference>
<protein>
    <submittedName>
        <fullName evidence="2">HD family phosphohydrolase</fullName>
    </submittedName>
</protein>
<dbReference type="InterPro" id="IPR003607">
    <property type="entry name" value="HD/PDEase_dom"/>
</dbReference>
<dbReference type="SMART" id="SM00471">
    <property type="entry name" value="HDc"/>
    <property type="match status" value="1"/>
</dbReference>
<keyword evidence="2" id="KW-0378">Hydrolase</keyword>